<dbReference type="InterPro" id="IPR022742">
    <property type="entry name" value="Hydrolase_4"/>
</dbReference>
<gene>
    <name evidence="2" type="ORF">E0F98_09940</name>
</gene>
<dbReference type="Pfam" id="PF12146">
    <property type="entry name" value="Hydrolase_4"/>
    <property type="match status" value="1"/>
</dbReference>
<keyword evidence="2" id="KW-0378">Hydrolase</keyword>
<evidence type="ECO:0000313" key="2">
    <source>
        <dbReference type="EMBL" id="TDE03817.1"/>
    </source>
</evidence>
<organism evidence="2 3">
    <name type="scientific">Flavobacterium hiemivividum</name>
    <dbReference type="NCBI Taxonomy" id="2541734"/>
    <lineage>
        <taxon>Bacteria</taxon>
        <taxon>Pseudomonadati</taxon>
        <taxon>Bacteroidota</taxon>
        <taxon>Flavobacteriia</taxon>
        <taxon>Flavobacteriales</taxon>
        <taxon>Flavobacteriaceae</taxon>
        <taxon>Flavobacterium</taxon>
    </lineage>
</organism>
<dbReference type="InterPro" id="IPR029058">
    <property type="entry name" value="AB_hydrolase_fold"/>
</dbReference>
<feature type="domain" description="Serine aminopeptidase S33" evidence="1">
    <location>
        <begin position="35"/>
        <end position="240"/>
    </location>
</feature>
<dbReference type="Proteomes" id="UP000294597">
    <property type="component" value="Unassembled WGS sequence"/>
</dbReference>
<accession>A0A4R5CVS9</accession>
<dbReference type="EMBL" id="SMFO01000006">
    <property type="protein sequence ID" value="TDE03817.1"/>
    <property type="molecule type" value="Genomic_DNA"/>
</dbReference>
<keyword evidence="3" id="KW-1185">Reference proteome</keyword>
<dbReference type="GO" id="GO:0016787">
    <property type="term" value="F:hydrolase activity"/>
    <property type="evidence" value="ECO:0007669"/>
    <property type="project" value="UniProtKB-KW"/>
</dbReference>
<protein>
    <submittedName>
        <fullName evidence="2">Alpha/beta hydrolase</fullName>
    </submittedName>
</protein>
<name>A0A4R5CVS9_9FLAO</name>
<evidence type="ECO:0000313" key="3">
    <source>
        <dbReference type="Proteomes" id="UP000294597"/>
    </source>
</evidence>
<proteinExistence type="predicted"/>
<dbReference type="AlphaFoldDB" id="A0A4R5CVS9"/>
<dbReference type="Gene3D" id="3.40.50.1820">
    <property type="entry name" value="alpha/beta hydrolase"/>
    <property type="match status" value="1"/>
</dbReference>
<dbReference type="PANTHER" id="PTHR11614">
    <property type="entry name" value="PHOSPHOLIPASE-RELATED"/>
    <property type="match status" value="1"/>
</dbReference>
<comment type="caution">
    <text evidence="2">The sequence shown here is derived from an EMBL/GenBank/DDBJ whole genome shotgun (WGS) entry which is preliminary data.</text>
</comment>
<dbReference type="InterPro" id="IPR051044">
    <property type="entry name" value="MAG_DAG_Lipase"/>
</dbReference>
<sequence length="308" mass="35520">MNLDTDFTFKTLQLTPDYEGEVTATFISSNRNLRTRKSVLYLHGYNDYFFHPHLAEKFNDNSIDFYALDLRKYGRSLLKHQHPNYCKNIEEYFEEISIAITEIDNRSRNQIYLLGHSTGGLIASNYMNTGCERNKIDALILNSPFFDLYQSEFEKFLSYWGSKIISSIAPYAKIEGALAAVYAQSLHKDFYGEWDFNLDWKPIKGFPTYLKWVVAIINAQKKLANSNIKVPILIMHSSDSKKMTTFTKEAISRDTVLNIEDIKRVGATLGDNVTLLQIDNALHDIFLSPKPVRDSAFDKMLSWLSKME</sequence>
<dbReference type="SUPFAM" id="SSF53474">
    <property type="entry name" value="alpha/beta-Hydrolases"/>
    <property type="match status" value="1"/>
</dbReference>
<reference evidence="2 3" key="1">
    <citation type="submission" date="2019-03" db="EMBL/GenBank/DDBJ databases">
        <title>Flavobacterium TSA-D2 sp. nov., isolated from arctic soil.</title>
        <authorList>
            <person name="Chaudhary D.K."/>
        </authorList>
    </citation>
    <scope>NUCLEOTIDE SEQUENCE [LARGE SCALE GENOMIC DNA]</scope>
    <source>
        <strain evidence="2 3">TSA-D2</strain>
    </source>
</reference>
<evidence type="ECO:0000259" key="1">
    <source>
        <dbReference type="Pfam" id="PF12146"/>
    </source>
</evidence>